<feature type="transmembrane region" description="Helical" evidence="1">
    <location>
        <begin position="56"/>
        <end position="82"/>
    </location>
</feature>
<accession>A0ABV6A637</accession>
<name>A0ABV6A637_9PSEU</name>
<dbReference type="RefSeq" id="WP_377860545.1">
    <property type="nucleotide sequence ID" value="NZ_JBHLZU010000027.1"/>
</dbReference>
<keyword evidence="4" id="KW-1185">Reference proteome</keyword>
<protein>
    <submittedName>
        <fullName evidence="3">Uncharacterized protein</fullName>
    </submittedName>
</protein>
<evidence type="ECO:0000256" key="1">
    <source>
        <dbReference type="SAM" id="Phobius"/>
    </source>
</evidence>
<feature type="transmembrane region" description="Helical" evidence="1">
    <location>
        <begin position="26"/>
        <end position="44"/>
    </location>
</feature>
<sequence length="83" mass="8283">MGTLASAAAPVTASLAAPANAFADRLITFLAITVAIVIVLAMTGEPRRDGVSPGRIVAAIAFPLLVIAAAVLLPSGAVGLLWF</sequence>
<gene>
    <name evidence="3" type="ORF">ACFFQA_32330</name>
</gene>
<organism evidence="3 4">
    <name type="scientific">Allokutzneria oryzae</name>
    <dbReference type="NCBI Taxonomy" id="1378989"/>
    <lineage>
        <taxon>Bacteria</taxon>
        <taxon>Bacillati</taxon>
        <taxon>Actinomycetota</taxon>
        <taxon>Actinomycetes</taxon>
        <taxon>Pseudonocardiales</taxon>
        <taxon>Pseudonocardiaceae</taxon>
        <taxon>Allokutzneria</taxon>
    </lineage>
</organism>
<reference evidence="3 4" key="1">
    <citation type="submission" date="2024-09" db="EMBL/GenBank/DDBJ databases">
        <authorList>
            <person name="Sun Q."/>
            <person name="Mori K."/>
        </authorList>
    </citation>
    <scope>NUCLEOTIDE SEQUENCE [LARGE SCALE GENOMIC DNA]</scope>
    <source>
        <strain evidence="3 4">TBRC 7907</strain>
    </source>
</reference>
<keyword evidence="2" id="KW-0732">Signal</keyword>
<feature type="chain" id="PRO_5045494601" evidence="2">
    <location>
        <begin position="24"/>
        <end position="83"/>
    </location>
</feature>
<comment type="caution">
    <text evidence="3">The sequence shown here is derived from an EMBL/GenBank/DDBJ whole genome shotgun (WGS) entry which is preliminary data.</text>
</comment>
<proteinExistence type="predicted"/>
<keyword evidence="1" id="KW-0812">Transmembrane</keyword>
<evidence type="ECO:0000313" key="3">
    <source>
        <dbReference type="EMBL" id="MFB9908648.1"/>
    </source>
</evidence>
<dbReference type="Proteomes" id="UP001589693">
    <property type="component" value="Unassembled WGS sequence"/>
</dbReference>
<dbReference type="EMBL" id="JBHLZU010000027">
    <property type="protein sequence ID" value="MFB9908648.1"/>
    <property type="molecule type" value="Genomic_DNA"/>
</dbReference>
<keyword evidence="1" id="KW-0472">Membrane</keyword>
<keyword evidence="1" id="KW-1133">Transmembrane helix</keyword>
<evidence type="ECO:0000313" key="4">
    <source>
        <dbReference type="Proteomes" id="UP001589693"/>
    </source>
</evidence>
<feature type="signal peptide" evidence="2">
    <location>
        <begin position="1"/>
        <end position="23"/>
    </location>
</feature>
<evidence type="ECO:0000256" key="2">
    <source>
        <dbReference type="SAM" id="SignalP"/>
    </source>
</evidence>